<dbReference type="UniPathway" id="UPA00378"/>
<dbReference type="PANTHER" id="PTHR11929:SF231">
    <property type="entry name" value="FUCOSYLTRANSFERASE"/>
    <property type="match status" value="1"/>
</dbReference>
<name>A0A151Z995_TIELA</name>
<dbReference type="FunCoup" id="A0A151Z995">
    <property type="interactions" value="1"/>
</dbReference>
<organism evidence="14 15">
    <name type="scientific">Tieghemostelium lacteum</name>
    <name type="common">Slime mold</name>
    <name type="synonym">Dictyostelium lacteum</name>
    <dbReference type="NCBI Taxonomy" id="361077"/>
    <lineage>
        <taxon>Eukaryota</taxon>
        <taxon>Amoebozoa</taxon>
        <taxon>Evosea</taxon>
        <taxon>Eumycetozoa</taxon>
        <taxon>Dictyostelia</taxon>
        <taxon>Dictyosteliales</taxon>
        <taxon>Raperosteliaceae</taxon>
        <taxon>Tieghemostelium</taxon>
    </lineage>
</organism>
<keyword evidence="12" id="KW-0333">Golgi apparatus</keyword>
<evidence type="ECO:0000256" key="3">
    <source>
        <dbReference type="ARBA" id="ARBA00008919"/>
    </source>
</evidence>
<dbReference type="SUPFAM" id="SSF53756">
    <property type="entry name" value="UDP-Glycosyltransferase/glycogen phosphorylase"/>
    <property type="match status" value="1"/>
</dbReference>
<evidence type="ECO:0000256" key="8">
    <source>
        <dbReference type="ARBA" id="ARBA00022989"/>
    </source>
</evidence>
<reference evidence="14 15" key="1">
    <citation type="submission" date="2015-12" db="EMBL/GenBank/DDBJ databases">
        <title>Dictyostelia acquired genes for synthesis and detection of signals that induce cell-type specialization by lateral gene transfer from prokaryotes.</title>
        <authorList>
            <person name="Gloeckner G."/>
            <person name="Schaap P."/>
        </authorList>
    </citation>
    <scope>NUCLEOTIDE SEQUENCE [LARGE SCALE GENOMIC DNA]</scope>
    <source>
        <strain evidence="14 15">TK</strain>
    </source>
</reference>
<dbReference type="InterPro" id="IPR013320">
    <property type="entry name" value="ConA-like_dom_sf"/>
</dbReference>
<evidence type="ECO:0000256" key="7">
    <source>
        <dbReference type="ARBA" id="ARBA00022968"/>
    </source>
</evidence>
<keyword evidence="4 12" id="KW-0328">Glycosyltransferase</keyword>
<evidence type="ECO:0000259" key="13">
    <source>
        <dbReference type="Pfam" id="PF00852"/>
    </source>
</evidence>
<protein>
    <recommendedName>
        <fullName evidence="12">Fucosyltransferase</fullName>
        <ecNumber evidence="12">2.4.1.-</ecNumber>
    </recommendedName>
</protein>
<keyword evidence="7" id="KW-0735">Signal-anchor</keyword>
<sequence>MWDVPNMHSDWTGILERPYLDDFKSEEPQDQMSNPNSLEIDYPVPTNYITTPERKCSVSCMFTHNYEYFQKAHGIVFDPYYMDSESWRRIPMKLPEKHPHQKFALFHHNPLSKYSLLSHPTYMARMDYNVNYLRPKANATDNSVISTPEITLACSPYSSDRSINRVIKLLHKPINLMEKTKKIAFMSSNCAGGYASIRTGLVSTLMKLLKIDSYGKCLNNIAKSISPKDSYQNVNDRIRYNMEIFKDYKFVIAFENENSTNYVTEKIYSALYAGAIPIYMGADNIDDYVPTGSYINVKDFTSIKDLARKIKLLLINETEYQKYFAWKNNPLENKVIDKLKRCVNSYESKCSICEMIHSGIPEEAQQYRKDKIIEMNGYYHSFYLDMSGKGDHIIIEESPQCKGAFNLTKQFTFMAWVKPSSFGDQRIIDKNYGGTIEGYNFDILKSDDPKFGYARLCASISCFESKKRLSTDVWHHLAVTTKNNDVDIHKNKIIFYVDGVFDFEYDNLDDTRSNNLPLTIGKISNYGDINYGTYHGNLDNIIIFNRSISAEEVRNLVWQKPYGDEEGLILYLDFDYNNLKMALDRTIIEDKSSCKNIGHLKKGSNNDYSQRILSYGKEVTFNKCL</sequence>
<evidence type="ECO:0000256" key="1">
    <source>
        <dbReference type="ARBA" id="ARBA00004606"/>
    </source>
</evidence>
<evidence type="ECO:0000256" key="5">
    <source>
        <dbReference type="ARBA" id="ARBA00022679"/>
    </source>
</evidence>
<evidence type="ECO:0000256" key="4">
    <source>
        <dbReference type="ARBA" id="ARBA00022676"/>
    </source>
</evidence>
<dbReference type="GO" id="GO:0032580">
    <property type="term" value="C:Golgi cisterna membrane"/>
    <property type="evidence" value="ECO:0007669"/>
    <property type="project" value="UniProtKB-SubCell"/>
</dbReference>
<gene>
    <name evidence="14" type="ORF">DLAC_09153</name>
</gene>
<dbReference type="Gene3D" id="3.40.50.11660">
    <property type="entry name" value="Glycosyl transferase family 10, C-terminal domain"/>
    <property type="match status" value="1"/>
</dbReference>
<dbReference type="InterPro" id="IPR055270">
    <property type="entry name" value="Glyco_tran_10_C"/>
</dbReference>
<evidence type="ECO:0000313" key="15">
    <source>
        <dbReference type="Proteomes" id="UP000076078"/>
    </source>
</evidence>
<feature type="domain" description="Fucosyltransferase C-terminal" evidence="13">
    <location>
        <begin position="177"/>
        <end position="359"/>
    </location>
</feature>
<evidence type="ECO:0000256" key="10">
    <source>
        <dbReference type="ARBA" id="ARBA00023180"/>
    </source>
</evidence>
<dbReference type="InterPro" id="IPR038577">
    <property type="entry name" value="GT10-like_C_sf"/>
</dbReference>
<dbReference type="Pfam" id="PF00852">
    <property type="entry name" value="Glyco_transf_10"/>
    <property type="match status" value="1"/>
</dbReference>
<dbReference type="GO" id="GO:0046920">
    <property type="term" value="F:alpha-(1-&gt;3)-fucosyltransferase activity"/>
    <property type="evidence" value="ECO:0007669"/>
    <property type="project" value="TreeGrafter"/>
</dbReference>
<comment type="similarity">
    <text evidence="3 12">Belongs to the glycosyltransferase 10 family.</text>
</comment>
<evidence type="ECO:0000256" key="6">
    <source>
        <dbReference type="ARBA" id="ARBA00022692"/>
    </source>
</evidence>
<dbReference type="Proteomes" id="UP000076078">
    <property type="component" value="Unassembled WGS sequence"/>
</dbReference>
<accession>A0A151Z995</accession>
<dbReference type="EMBL" id="LODT01000037">
    <property type="protein sequence ID" value="KYQ90528.1"/>
    <property type="molecule type" value="Genomic_DNA"/>
</dbReference>
<comment type="subcellular location">
    <subcellularLocation>
        <location evidence="11">Endomembrane system</location>
        <topology evidence="11">Single-pass membrane protein</topology>
    </subcellularLocation>
    <subcellularLocation>
        <location evidence="12">Golgi apparatus</location>
        <location evidence="12">Golgi stack membrane</location>
        <topology evidence="12">Single-pass type II membrane protein</topology>
    </subcellularLocation>
    <subcellularLocation>
        <location evidence="1">Membrane</location>
        <topology evidence="1">Single-pass type II membrane protein</topology>
    </subcellularLocation>
</comment>
<dbReference type="EC" id="2.4.1.-" evidence="12"/>
<dbReference type="PANTHER" id="PTHR11929">
    <property type="entry name" value="ALPHA- 1,3 -FUCOSYLTRANSFERASE"/>
    <property type="match status" value="1"/>
</dbReference>
<dbReference type="OMA" id="PEKHPHQ"/>
<evidence type="ECO:0000256" key="9">
    <source>
        <dbReference type="ARBA" id="ARBA00023136"/>
    </source>
</evidence>
<evidence type="ECO:0000256" key="12">
    <source>
        <dbReference type="RuleBase" id="RU003832"/>
    </source>
</evidence>
<keyword evidence="15" id="KW-1185">Reference proteome</keyword>
<evidence type="ECO:0000313" key="14">
    <source>
        <dbReference type="EMBL" id="KYQ90528.1"/>
    </source>
</evidence>
<comment type="pathway">
    <text evidence="2">Protein modification; protein glycosylation.</text>
</comment>
<evidence type="ECO:0000256" key="11">
    <source>
        <dbReference type="ARBA" id="ARBA00037847"/>
    </source>
</evidence>
<dbReference type="FunFam" id="3.40.50.11660:FF:000002">
    <property type="entry name" value="Alpha-(1,3)-fucosyltransferase"/>
    <property type="match status" value="1"/>
</dbReference>
<dbReference type="InterPro" id="IPR001503">
    <property type="entry name" value="Glyco_trans_10"/>
</dbReference>
<evidence type="ECO:0000256" key="2">
    <source>
        <dbReference type="ARBA" id="ARBA00004922"/>
    </source>
</evidence>
<keyword evidence="5 12" id="KW-0808">Transferase</keyword>
<keyword evidence="8" id="KW-1133">Transmembrane helix</keyword>
<keyword evidence="9" id="KW-0472">Membrane</keyword>
<comment type="caution">
    <text evidence="14">The sequence shown here is derived from an EMBL/GenBank/DDBJ whole genome shotgun (WGS) entry which is preliminary data.</text>
</comment>
<dbReference type="AlphaFoldDB" id="A0A151Z995"/>
<proteinExistence type="inferred from homology"/>
<keyword evidence="10" id="KW-0325">Glycoprotein</keyword>
<keyword evidence="6 12" id="KW-0812">Transmembrane</keyword>
<dbReference type="InParanoid" id="A0A151Z995"/>
<dbReference type="SUPFAM" id="SSF49899">
    <property type="entry name" value="Concanavalin A-like lectins/glucanases"/>
    <property type="match status" value="1"/>
</dbReference>
<dbReference type="Gene3D" id="2.60.120.200">
    <property type="match status" value="1"/>
</dbReference>
<dbReference type="OrthoDB" id="427096at2759"/>
<dbReference type="Pfam" id="PF13385">
    <property type="entry name" value="Laminin_G_3"/>
    <property type="match status" value="1"/>
</dbReference>